<comment type="function">
    <text evidence="2">May play the central regulatory role in sporulation. It may be an element of the effector pathway responsible for the activation of sporulation genes in response to nutritional stress. Spo0A may act in concert with spo0H (a sigma factor) to control the expression of some genes that are critical to the sporulation process.</text>
</comment>
<evidence type="ECO:0000256" key="3">
    <source>
        <dbReference type="PROSITE-ProRule" id="PRU00169"/>
    </source>
</evidence>
<feature type="modified residue" description="4-aspartylphosphate" evidence="3">
    <location>
        <position position="57"/>
    </location>
</feature>
<reference evidence="5 6" key="1">
    <citation type="submission" date="2024-03" db="EMBL/GenBank/DDBJ databases">
        <title>Human intestinal bacterial collection.</title>
        <authorList>
            <person name="Pauvert C."/>
            <person name="Hitch T.C.A."/>
            <person name="Clavel T."/>
        </authorList>
    </citation>
    <scope>NUCLEOTIDE SEQUENCE [LARGE SCALE GENOMIC DNA]</scope>
    <source>
        <strain evidence="5 6">CLA-AP-H29</strain>
    </source>
</reference>
<dbReference type="EMBL" id="JBBMFK010000015">
    <property type="protein sequence ID" value="MEQ2443863.1"/>
    <property type="molecule type" value="Genomic_DNA"/>
</dbReference>
<dbReference type="RefSeq" id="WP_349231918.1">
    <property type="nucleotide sequence ID" value="NZ_JBBMFK010000015.1"/>
</dbReference>
<dbReference type="InterPro" id="IPR001789">
    <property type="entry name" value="Sig_transdc_resp-reg_receiver"/>
</dbReference>
<dbReference type="InterPro" id="IPR011006">
    <property type="entry name" value="CheY-like_superfamily"/>
</dbReference>
<evidence type="ECO:0000313" key="6">
    <source>
        <dbReference type="Proteomes" id="UP001464378"/>
    </source>
</evidence>
<evidence type="ECO:0000313" key="5">
    <source>
        <dbReference type="EMBL" id="MEQ2443863.1"/>
    </source>
</evidence>
<organism evidence="5 6">
    <name type="scientific">Pseudoflavonifractor intestinihominis</name>
    <dbReference type="NCBI Taxonomy" id="3133171"/>
    <lineage>
        <taxon>Bacteria</taxon>
        <taxon>Bacillati</taxon>
        <taxon>Bacillota</taxon>
        <taxon>Clostridia</taxon>
        <taxon>Eubacteriales</taxon>
        <taxon>Oscillospiraceae</taxon>
        <taxon>Pseudoflavonifractor</taxon>
    </lineage>
</organism>
<evidence type="ECO:0000256" key="1">
    <source>
        <dbReference type="ARBA" id="ARBA00018672"/>
    </source>
</evidence>
<dbReference type="SUPFAM" id="SSF52172">
    <property type="entry name" value="CheY-like"/>
    <property type="match status" value="1"/>
</dbReference>
<proteinExistence type="predicted"/>
<evidence type="ECO:0000256" key="2">
    <source>
        <dbReference type="ARBA" id="ARBA00024867"/>
    </source>
</evidence>
<feature type="domain" description="Response regulatory" evidence="4">
    <location>
        <begin position="3"/>
        <end position="62"/>
    </location>
</feature>
<sequence length="62" mass="7480">MIRIAIVEDEQEQINIMQEFLTRYEQEKNVDFEVAVFDSGVKFLADYQPIYDLVFMDIQMRI</sequence>
<evidence type="ECO:0000259" key="4">
    <source>
        <dbReference type="PROSITE" id="PS50110"/>
    </source>
</evidence>
<comment type="caution">
    <text evidence="5">The sequence shown here is derived from an EMBL/GenBank/DDBJ whole genome shotgun (WGS) entry which is preliminary data.</text>
</comment>
<keyword evidence="6" id="KW-1185">Reference proteome</keyword>
<name>A0ABV1ECY2_9FIRM</name>
<dbReference type="PROSITE" id="PS50110">
    <property type="entry name" value="RESPONSE_REGULATORY"/>
    <property type="match status" value="1"/>
</dbReference>
<accession>A0ABV1ECY2</accession>
<keyword evidence="3" id="KW-0597">Phosphoprotein</keyword>
<protein>
    <recommendedName>
        <fullName evidence="1">Stage 0 sporulation protein A homolog</fullName>
    </recommendedName>
</protein>
<dbReference type="Proteomes" id="UP001464378">
    <property type="component" value="Unassembled WGS sequence"/>
</dbReference>
<dbReference type="Gene3D" id="3.40.50.2300">
    <property type="match status" value="1"/>
</dbReference>
<gene>
    <name evidence="5" type="ORF">WMO64_10360</name>
</gene>